<dbReference type="PANTHER" id="PTHR30476">
    <property type="entry name" value="UPF0234 PROTEIN YAJQ"/>
    <property type="match status" value="1"/>
</dbReference>
<dbReference type="InterPro" id="IPR035571">
    <property type="entry name" value="UPF0234-like_C"/>
</dbReference>
<dbReference type="FunFam" id="3.30.70.990:FF:000001">
    <property type="entry name" value="UPF0234 protein YajQ"/>
    <property type="match status" value="1"/>
</dbReference>
<evidence type="ECO:0000313" key="4">
    <source>
        <dbReference type="EMBL" id="PWK45383.1"/>
    </source>
</evidence>
<organism evidence="4 5">
    <name type="scientific">Pleionea mediterranea</name>
    <dbReference type="NCBI Taxonomy" id="523701"/>
    <lineage>
        <taxon>Bacteria</taxon>
        <taxon>Pseudomonadati</taxon>
        <taxon>Pseudomonadota</taxon>
        <taxon>Gammaproteobacteria</taxon>
        <taxon>Oceanospirillales</taxon>
        <taxon>Pleioneaceae</taxon>
        <taxon>Pleionea</taxon>
    </lineage>
</organism>
<dbReference type="NCBIfam" id="NF003819">
    <property type="entry name" value="PRK05412.1"/>
    <property type="match status" value="1"/>
</dbReference>
<dbReference type="FunFam" id="3.30.70.860:FF:000001">
    <property type="entry name" value="UPF0234 protein YajQ"/>
    <property type="match status" value="1"/>
</dbReference>
<dbReference type="GO" id="GO:0005829">
    <property type="term" value="C:cytosol"/>
    <property type="evidence" value="ECO:0007669"/>
    <property type="project" value="TreeGrafter"/>
</dbReference>
<accession>A0A316FC66</accession>
<dbReference type="PANTHER" id="PTHR30476:SF0">
    <property type="entry name" value="UPF0234 PROTEIN YAJQ"/>
    <property type="match status" value="1"/>
</dbReference>
<reference evidence="4 5" key="1">
    <citation type="submission" date="2018-05" db="EMBL/GenBank/DDBJ databases">
        <title>Genomic Encyclopedia of Type Strains, Phase IV (KMG-IV): sequencing the most valuable type-strain genomes for metagenomic binning, comparative biology and taxonomic classification.</title>
        <authorList>
            <person name="Goeker M."/>
        </authorList>
    </citation>
    <scope>NUCLEOTIDE SEQUENCE [LARGE SCALE GENOMIC DNA]</scope>
    <source>
        <strain evidence="4 5">DSM 25350</strain>
    </source>
</reference>
<dbReference type="CDD" id="cd11740">
    <property type="entry name" value="YajQ_like"/>
    <property type="match status" value="1"/>
</dbReference>
<dbReference type="InterPro" id="IPR035570">
    <property type="entry name" value="UPF0234_N"/>
</dbReference>
<keyword evidence="1 3" id="KW-0547">Nucleotide-binding</keyword>
<dbReference type="EMBL" id="QGGU01000014">
    <property type="protein sequence ID" value="PWK45383.1"/>
    <property type="molecule type" value="Genomic_DNA"/>
</dbReference>
<dbReference type="Gene3D" id="3.30.70.990">
    <property type="entry name" value="YajQ-like, domain 2"/>
    <property type="match status" value="1"/>
</dbReference>
<dbReference type="InterPro" id="IPR036183">
    <property type="entry name" value="YajQ-like_sf"/>
</dbReference>
<gene>
    <name evidence="4" type="ORF">C8D97_11456</name>
</gene>
<dbReference type="Pfam" id="PF04461">
    <property type="entry name" value="YajQ"/>
    <property type="match status" value="1"/>
</dbReference>
<evidence type="ECO:0000256" key="1">
    <source>
        <dbReference type="ARBA" id="ARBA00022741"/>
    </source>
</evidence>
<keyword evidence="5" id="KW-1185">Reference proteome</keyword>
<evidence type="ECO:0000313" key="5">
    <source>
        <dbReference type="Proteomes" id="UP000245790"/>
    </source>
</evidence>
<dbReference type="Gene3D" id="3.30.70.860">
    <property type="match status" value="1"/>
</dbReference>
<dbReference type="AlphaFoldDB" id="A0A316FC66"/>
<evidence type="ECO:0000256" key="3">
    <source>
        <dbReference type="HAMAP-Rule" id="MF_00632"/>
    </source>
</evidence>
<dbReference type="GO" id="GO:0000166">
    <property type="term" value="F:nucleotide binding"/>
    <property type="evidence" value="ECO:0007669"/>
    <property type="project" value="UniProtKB-UniRule"/>
</dbReference>
<protein>
    <recommendedName>
        <fullName evidence="3">Nucleotide-binding protein C8D97_11456</fullName>
    </recommendedName>
</protein>
<comment type="similarity">
    <text evidence="2 3">Belongs to the YajQ family.</text>
</comment>
<dbReference type="SUPFAM" id="SSF89963">
    <property type="entry name" value="YajQ-like"/>
    <property type="match status" value="2"/>
</dbReference>
<comment type="caution">
    <text evidence="4">The sequence shown here is derived from an EMBL/GenBank/DDBJ whole genome shotgun (WGS) entry which is preliminary data.</text>
</comment>
<comment type="function">
    <text evidence="3">Nucleotide-binding protein.</text>
</comment>
<dbReference type="Proteomes" id="UP000245790">
    <property type="component" value="Unassembled WGS sequence"/>
</dbReference>
<name>A0A316FC66_9GAMM</name>
<dbReference type="InterPro" id="IPR007551">
    <property type="entry name" value="YajQ/Smlt4090-like"/>
</dbReference>
<proteinExistence type="inferred from homology"/>
<dbReference type="HAMAP" id="MF_00632">
    <property type="entry name" value="UPF0234"/>
    <property type="match status" value="1"/>
</dbReference>
<sequence>MPSFDIVTEVDNTEIRNAIENANRELTTRYDFKNVDASFELKDDGVKVISESDFQVQQMMDILRNNCTKRKIDPRSLKSGDVEHSGKTYSKLVSFIQGIDKDIAKKLVKLIKDSKLKVQASIQGDKVRVTGKKRDDLQSTMAIVREAELDQPFQFDNFRD</sequence>
<dbReference type="OrthoDB" id="9801447at2"/>
<evidence type="ECO:0000256" key="2">
    <source>
        <dbReference type="ARBA" id="ARBA00093450"/>
    </source>
</evidence>
<dbReference type="RefSeq" id="WP_109764925.1">
    <property type="nucleotide sequence ID" value="NZ_QGGU01000014.1"/>
</dbReference>